<proteinExistence type="predicted"/>
<sequence>MQIKTLSNHFIDYHYVLDRNYDLIEDRFLKNVTIALDFLVKSSALTITFIEDNQTHSIDVIDVLVADTDNNITIIPADKNAYSPAHNTILFYDTHGVVFRKNHKKRWFKRNKGYNSPVSLLSHELIHCYNELYDTEDYLARKRNHTSKGQKIDADGRDLSFPNAEEVFVIKMTNQVAARLGEDRRSNYGRSYYPTRGVLTTRPAIKTK</sequence>
<evidence type="ECO:0000313" key="1">
    <source>
        <dbReference type="EMBL" id="MBD3863209.1"/>
    </source>
</evidence>
<dbReference type="RefSeq" id="WP_191099581.1">
    <property type="nucleotide sequence ID" value="NZ_JACXXF010000003.1"/>
</dbReference>
<evidence type="ECO:0008006" key="3">
    <source>
        <dbReference type="Google" id="ProtNLM"/>
    </source>
</evidence>
<accession>A0ABR8LSN4</accession>
<gene>
    <name evidence="1" type="ORF">IEG06_07075</name>
</gene>
<keyword evidence="2" id="KW-1185">Reference proteome</keyword>
<evidence type="ECO:0000313" key="2">
    <source>
        <dbReference type="Proteomes" id="UP000627521"/>
    </source>
</evidence>
<reference evidence="1 2" key="1">
    <citation type="submission" date="2020-09" db="EMBL/GenBank/DDBJ databases">
        <title>Bacillus nautilus sp. nov., Chryseoglobus crepusculi sp. nov, and Psychrobacter noctis sp. nov., isolated from deep-sea sponges from the equatorial Atlantic.</title>
        <authorList>
            <person name="Stennett H.L."/>
            <person name="Williams S.E."/>
        </authorList>
    </citation>
    <scope>NUCLEOTIDE SEQUENCE [LARGE SCALE GENOMIC DNA]</scope>
    <source>
        <strain evidence="1 2">28M-24</strain>
    </source>
</reference>
<name>A0ABR8LSN4_9FLAO</name>
<dbReference type="Proteomes" id="UP000627521">
    <property type="component" value="Unassembled WGS sequence"/>
</dbReference>
<dbReference type="EMBL" id="JACXXH010000003">
    <property type="protein sequence ID" value="MBD3863209.1"/>
    <property type="molecule type" value="Genomic_DNA"/>
</dbReference>
<protein>
    <recommendedName>
        <fullName evidence="3">Effector protein</fullName>
    </recommendedName>
</protein>
<organism evidence="1 2">
    <name type="scientific">Olleya marilimosa</name>
    <dbReference type="NCBI Taxonomy" id="272164"/>
    <lineage>
        <taxon>Bacteria</taxon>
        <taxon>Pseudomonadati</taxon>
        <taxon>Bacteroidota</taxon>
        <taxon>Flavobacteriia</taxon>
        <taxon>Flavobacteriales</taxon>
        <taxon>Flavobacteriaceae</taxon>
    </lineage>
</organism>
<comment type="caution">
    <text evidence="1">The sequence shown here is derived from an EMBL/GenBank/DDBJ whole genome shotgun (WGS) entry which is preliminary data.</text>
</comment>